<dbReference type="EMBL" id="WIUZ02000004">
    <property type="protein sequence ID" value="KAF9788434.1"/>
    <property type="molecule type" value="Genomic_DNA"/>
</dbReference>
<comment type="caution">
    <text evidence="3">The sequence shown here is derived from an EMBL/GenBank/DDBJ whole genome shotgun (WGS) entry which is preliminary data.</text>
</comment>
<dbReference type="Proteomes" id="UP000736335">
    <property type="component" value="Unassembled WGS sequence"/>
</dbReference>
<dbReference type="InterPro" id="IPR038955">
    <property type="entry name" value="PriA/CPL1_fungi"/>
</dbReference>
<feature type="signal peptide" evidence="1">
    <location>
        <begin position="1"/>
        <end position="20"/>
    </location>
</feature>
<evidence type="ECO:0000256" key="1">
    <source>
        <dbReference type="SAM" id="SignalP"/>
    </source>
</evidence>
<reference evidence="3" key="1">
    <citation type="journal article" date="2020" name="Nat. Commun.">
        <title>Large-scale genome sequencing of mycorrhizal fungi provides insights into the early evolution of symbiotic traits.</title>
        <authorList>
            <person name="Miyauchi S."/>
            <person name="Kiss E."/>
            <person name="Kuo A."/>
            <person name="Drula E."/>
            <person name="Kohler A."/>
            <person name="Sanchez-Garcia M."/>
            <person name="Morin E."/>
            <person name="Andreopoulos B."/>
            <person name="Barry K.W."/>
            <person name="Bonito G."/>
            <person name="Buee M."/>
            <person name="Carver A."/>
            <person name="Chen C."/>
            <person name="Cichocki N."/>
            <person name="Clum A."/>
            <person name="Culley D."/>
            <person name="Crous P.W."/>
            <person name="Fauchery L."/>
            <person name="Girlanda M."/>
            <person name="Hayes R.D."/>
            <person name="Keri Z."/>
            <person name="LaButti K."/>
            <person name="Lipzen A."/>
            <person name="Lombard V."/>
            <person name="Magnuson J."/>
            <person name="Maillard F."/>
            <person name="Murat C."/>
            <person name="Nolan M."/>
            <person name="Ohm R.A."/>
            <person name="Pangilinan J."/>
            <person name="Pereira M.F."/>
            <person name="Perotto S."/>
            <person name="Peter M."/>
            <person name="Pfister S."/>
            <person name="Riley R."/>
            <person name="Sitrit Y."/>
            <person name="Stielow J.B."/>
            <person name="Szollosi G."/>
            <person name="Zifcakova L."/>
            <person name="Stursova M."/>
            <person name="Spatafora J.W."/>
            <person name="Tedersoo L."/>
            <person name="Vaario L.M."/>
            <person name="Yamada A."/>
            <person name="Yan M."/>
            <person name="Wang P."/>
            <person name="Xu J."/>
            <person name="Bruns T."/>
            <person name="Baldrian P."/>
            <person name="Vilgalys R."/>
            <person name="Dunand C."/>
            <person name="Henrissat B."/>
            <person name="Grigoriev I.V."/>
            <person name="Hibbett D."/>
            <person name="Nagy L.G."/>
            <person name="Martin F.M."/>
        </authorList>
    </citation>
    <scope>NUCLEOTIDE SEQUENCE</scope>
    <source>
        <strain evidence="3">UH-Tt-Lm1</strain>
    </source>
</reference>
<evidence type="ECO:0000259" key="2">
    <source>
        <dbReference type="Pfam" id="PF21671"/>
    </source>
</evidence>
<name>A0A9P6L8X4_9AGAM</name>
<reference evidence="3" key="2">
    <citation type="submission" date="2020-11" db="EMBL/GenBank/DDBJ databases">
        <authorList>
            <consortium name="DOE Joint Genome Institute"/>
            <person name="Kuo A."/>
            <person name="Miyauchi S."/>
            <person name="Kiss E."/>
            <person name="Drula E."/>
            <person name="Kohler A."/>
            <person name="Sanchez-Garcia M."/>
            <person name="Andreopoulos B."/>
            <person name="Barry K.W."/>
            <person name="Bonito G."/>
            <person name="Buee M."/>
            <person name="Carver A."/>
            <person name="Chen C."/>
            <person name="Cichocki N."/>
            <person name="Clum A."/>
            <person name="Culley D."/>
            <person name="Crous P.W."/>
            <person name="Fauchery L."/>
            <person name="Girlanda M."/>
            <person name="Hayes R."/>
            <person name="Keri Z."/>
            <person name="Labutti K."/>
            <person name="Lipzen A."/>
            <person name="Lombard V."/>
            <person name="Magnuson J."/>
            <person name="Maillard F."/>
            <person name="Morin E."/>
            <person name="Murat C."/>
            <person name="Nolan M."/>
            <person name="Ohm R."/>
            <person name="Pangilinan J."/>
            <person name="Pereira M."/>
            <person name="Perotto S."/>
            <person name="Peter M."/>
            <person name="Riley R."/>
            <person name="Sitrit Y."/>
            <person name="Stielow B."/>
            <person name="Szollosi G."/>
            <person name="Zifcakova L."/>
            <person name="Stursova M."/>
            <person name="Spatafora J.W."/>
            <person name="Tedersoo L."/>
            <person name="Vaario L.-M."/>
            <person name="Yamada A."/>
            <person name="Yan M."/>
            <person name="Wang P."/>
            <person name="Xu J."/>
            <person name="Bruns T."/>
            <person name="Baldrian P."/>
            <person name="Vilgalys R."/>
            <person name="Henrissat B."/>
            <person name="Grigoriev I.V."/>
            <person name="Hibbett D."/>
            <person name="Nagy L.G."/>
            <person name="Martin F.M."/>
        </authorList>
    </citation>
    <scope>NUCLEOTIDE SEQUENCE</scope>
    <source>
        <strain evidence="3">UH-Tt-Lm1</strain>
    </source>
</reference>
<keyword evidence="1" id="KW-0732">Signal</keyword>
<dbReference type="OrthoDB" id="439917at2759"/>
<dbReference type="Pfam" id="PF21671">
    <property type="entry name" value="CPL1-like"/>
    <property type="match status" value="1"/>
</dbReference>
<dbReference type="PANTHER" id="PTHR35192">
    <property type="entry name" value="PROTEIN, PUTATIVE-RELATED"/>
    <property type="match status" value="1"/>
</dbReference>
<dbReference type="InterPro" id="IPR048661">
    <property type="entry name" value="CPL1-like"/>
</dbReference>
<sequence length="344" mass="36276">MKFSALVAFLPLLLSSSVLAVNRDAIRARQAHVKKDLLDVCVALDLDVVVAPAGVTIVEGHIDLCLCLSVLPGFLGSNLVAQNVVNHLGHDGALSYFTGLIQSQKNKQQCHYPSNAIPFCSVQRPCGFTCQNGYTPFPSANPTQCVCQAPYTECNGVCGSFPQGCSSQRPTKSRRDEFTCAASKTMCGIPGRSGVDCVDTSKDSESCGGCTVAPGPGKSASGTNCKSIPNIKDVRCNSGTCEVISCKSGFKVSPTGDSCVKAPVNRARDAQGEGIVDDCFARLQRFNLLVPGFDIVAAKAKILSIFSILSYGNVLQYLLLQGAVLEITDLLGLADILGIDLTVL</sequence>
<dbReference type="AlphaFoldDB" id="A0A9P6L8X4"/>
<accession>A0A9P6L8X4</accession>
<organism evidence="3 4">
    <name type="scientific">Thelephora terrestris</name>
    <dbReference type="NCBI Taxonomy" id="56493"/>
    <lineage>
        <taxon>Eukaryota</taxon>
        <taxon>Fungi</taxon>
        <taxon>Dikarya</taxon>
        <taxon>Basidiomycota</taxon>
        <taxon>Agaricomycotina</taxon>
        <taxon>Agaricomycetes</taxon>
        <taxon>Thelephorales</taxon>
        <taxon>Thelephoraceae</taxon>
        <taxon>Thelephora</taxon>
    </lineage>
</organism>
<protein>
    <recommendedName>
        <fullName evidence="2">Protein CPL1-like domain-containing protein</fullName>
    </recommendedName>
</protein>
<gene>
    <name evidence="3" type="ORF">BJ322DRAFT_632612</name>
</gene>
<evidence type="ECO:0000313" key="4">
    <source>
        <dbReference type="Proteomes" id="UP000736335"/>
    </source>
</evidence>
<keyword evidence="4" id="KW-1185">Reference proteome</keyword>
<feature type="chain" id="PRO_5040302763" description="Protein CPL1-like domain-containing protein" evidence="1">
    <location>
        <begin position="21"/>
        <end position="344"/>
    </location>
</feature>
<proteinExistence type="predicted"/>
<feature type="domain" description="Protein CPL1-like" evidence="2">
    <location>
        <begin position="196"/>
        <end position="260"/>
    </location>
</feature>
<dbReference type="PANTHER" id="PTHR35192:SF2">
    <property type="entry name" value="APPLE DOMAIN-CONTAINING PROTEIN"/>
    <property type="match status" value="1"/>
</dbReference>
<evidence type="ECO:0000313" key="3">
    <source>
        <dbReference type="EMBL" id="KAF9788434.1"/>
    </source>
</evidence>